<proteinExistence type="predicted"/>
<evidence type="ECO:0000256" key="1">
    <source>
        <dbReference type="SAM" id="MobiDB-lite"/>
    </source>
</evidence>
<keyword evidence="3" id="KW-1185">Reference proteome</keyword>
<protein>
    <submittedName>
        <fullName evidence="2">Uncharacterized protein</fullName>
    </submittedName>
</protein>
<reference evidence="2 3" key="1">
    <citation type="submission" date="2016-03" db="EMBL/GenBank/DDBJ databases">
        <authorList>
            <person name="Ploux O."/>
        </authorList>
    </citation>
    <scope>NUCLEOTIDE SEQUENCE [LARGE SCALE GENOMIC DNA]</scope>
    <source>
        <strain evidence="2 3">UAMH 11012</strain>
    </source>
</reference>
<dbReference type="AlphaFoldDB" id="A0A1L7XJY9"/>
<organism evidence="2 3">
    <name type="scientific">Phialocephala subalpina</name>
    <dbReference type="NCBI Taxonomy" id="576137"/>
    <lineage>
        <taxon>Eukaryota</taxon>
        <taxon>Fungi</taxon>
        <taxon>Dikarya</taxon>
        <taxon>Ascomycota</taxon>
        <taxon>Pezizomycotina</taxon>
        <taxon>Leotiomycetes</taxon>
        <taxon>Helotiales</taxon>
        <taxon>Mollisiaceae</taxon>
        <taxon>Phialocephala</taxon>
        <taxon>Phialocephala fortinii species complex</taxon>
    </lineage>
</organism>
<evidence type="ECO:0000313" key="2">
    <source>
        <dbReference type="EMBL" id="CZR65246.1"/>
    </source>
</evidence>
<sequence>MGRLPHPVHVISDVNGLRRPLGVLDIGYGDPDRDMLDVCSRLITILQDLGNRAYLELEVAYAKKLPEEVWSQDLEEELKPLWDELHNLPKGADRRSKREEIDRKSSEARLPMFPAIETCLYLGAVWKGYGDYLHNVGPRPWNSAFDWQGLCEPGSLILDITDPSRVAYCFLLPAKDSFHDQKEDPKGHARYEERRMRPLSGFEWLAAFNLQYRGATVRGTGDSKPAPLIDAQSLHEAWPSFPKPGDMGDPHVPEHHKQSDSMDLDDNVPKTERFNGQTQGVYTQIPYTSFLVPQGARPIILLLRASVSLTSTVPDGHYDPDAEIIQKLVYCKSTKEGGNFLNKAARGFKTKLKKYLYNHPEELTPKTPLAVQLLLAVLKPKKKAITRLRLHQFVNLSGDQIVELVRALRPHKRVKNALTLLDVSFNHDVAVKHLSQILDAVSIHELIFWDNPNLPLEEVTELVRSTGGVKKLTTRGLFMEAFERWLIPERGRQRNLAAPARGPITQLVWVNAMTQNVDDTTTTTTTGADPPGMLCLEQCDVQKLTEILDPGRIRRHRDTDNFAFAESMTFPLRDSWTTLAEFFTSCRRIEEFIACCDGGEFGIHDLTARYPLQVPLMVATGNPNSKTAISPFPAEAFKRAEWEVNSGRFVERELRTRSPDPILLGEYTMMVVHERDIDRLSYSIVTRNAEGTMEIYDPEALAKSLGDVAAVRAWRAGIGKLPKWTEEEQEERNGKNREEREEKRKELQEKREELKSKTEGKDRYNAEWNIRMQEIRHQQGPDFLHRRAVLLGINNAEKIYDAAILLADKYKHCDDDLTI</sequence>
<accession>A0A1L7XJY9</accession>
<gene>
    <name evidence="2" type="ORF">PAC_15146</name>
</gene>
<dbReference type="OrthoDB" id="4759443at2759"/>
<feature type="region of interest" description="Disordered" evidence="1">
    <location>
        <begin position="242"/>
        <end position="266"/>
    </location>
</feature>
<name>A0A1L7XJY9_9HELO</name>
<dbReference type="EMBL" id="FJOG01000030">
    <property type="protein sequence ID" value="CZR65246.1"/>
    <property type="molecule type" value="Genomic_DNA"/>
</dbReference>
<feature type="compositionally biased region" description="Basic and acidic residues" evidence="1">
    <location>
        <begin position="246"/>
        <end position="260"/>
    </location>
</feature>
<feature type="region of interest" description="Disordered" evidence="1">
    <location>
        <begin position="725"/>
        <end position="759"/>
    </location>
</feature>
<evidence type="ECO:0000313" key="3">
    <source>
        <dbReference type="Proteomes" id="UP000184330"/>
    </source>
</evidence>
<dbReference type="Proteomes" id="UP000184330">
    <property type="component" value="Unassembled WGS sequence"/>
</dbReference>